<dbReference type="RefSeq" id="WP_313899619.1">
    <property type="nucleotide sequence ID" value="NZ_JACHEB010000009.1"/>
</dbReference>
<feature type="domain" description="Thioredoxin" evidence="6">
    <location>
        <begin position="66"/>
        <end position="209"/>
    </location>
</feature>
<dbReference type="PANTHER" id="PTHR42852:SF6">
    <property type="entry name" value="THIOL:DISULFIDE INTERCHANGE PROTEIN DSBE"/>
    <property type="match status" value="1"/>
</dbReference>
<dbReference type="PANTHER" id="PTHR42852">
    <property type="entry name" value="THIOL:DISULFIDE INTERCHANGE PROTEIN DSBE"/>
    <property type="match status" value="1"/>
</dbReference>
<sequence length="219" mass="23542">MKRSGLVFGVMVVGIALLLWAGWHNLRERRIAMQQAQENHVVLTPDKGGAAAAQADSQSPEAEAMQMRGKVAPGFTLATLDGKKVSLSDYKGRPVLVNFWATWCGPCKVEMPWFEEFRKQYSAQGLEILGLADDVDAGKDAIAKVAQKTGVTYPILLTDGKIQKAYGGPDGMDYLPMSFYVDKNGVIVEETAGLGSKDEIEAHIKKIVASGAMPAAGGQ</sequence>
<dbReference type="GO" id="GO:0016853">
    <property type="term" value="F:isomerase activity"/>
    <property type="evidence" value="ECO:0007669"/>
    <property type="project" value="UniProtKB-KW"/>
</dbReference>
<dbReference type="AlphaFoldDB" id="A0A9X0U576"/>
<dbReference type="SUPFAM" id="SSF52833">
    <property type="entry name" value="Thioredoxin-like"/>
    <property type="match status" value="1"/>
</dbReference>
<dbReference type="InterPro" id="IPR000866">
    <property type="entry name" value="AhpC/TSA"/>
</dbReference>
<keyword evidence="5" id="KW-0812">Transmembrane</keyword>
<dbReference type="PROSITE" id="PS51352">
    <property type="entry name" value="THIOREDOXIN_2"/>
    <property type="match status" value="1"/>
</dbReference>
<keyword evidence="5" id="KW-1133">Transmembrane helix</keyword>
<keyword evidence="7" id="KW-0413">Isomerase</keyword>
<dbReference type="GO" id="GO:0030313">
    <property type="term" value="C:cell envelope"/>
    <property type="evidence" value="ECO:0007669"/>
    <property type="project" value="UniProtKB-SubCell"/>
</dbReference>
<evidence type="ECO:0000256" key="1">
    <source>
        <dbReference type="ARBA" id="ARBA00004196"/>
    </source>
</evidence>
<dbReference type="GO" id="GO:0016209">
    <property type="term" value="F:antioxidant activity"/>
    <property type="evidence" value="ECO:0007669"/>
    <property type="project" value="InterPro"/>
</dbReference>
<evidence type="ECO:0000256" key="2">
    <source>
        <dbReference type="ARBA" id="ARBA00022748"/>
    </source>
</evidence>
<keyword evidence="8" id="KW-1185">Reference proteome</keyword>
<evidence type="ECO:0000256" key="5">
    <source>
        <dbReference type="SAM" id="Phobius"/>
    </source>
</evidence>
<keyword evidence="4" id="KW-0676">Redox-active center</keyword>
<keyword evidence="3" id="KW-1015">Disulfide bond</keyword>
<dbReference type="Gene3D" id="3.40.30.10">
    <property type="entry name" value="Glutaredoxin"/>
    <property type="match status" value="1"/>
</dbReference>
<keyword evidence="2" id="KW-0201">Cytochrome c-type biogenesis</keyword>
<protein>
    <submittedName>
        <fullName evidence="7">Thiol-disulfide isomerase/thioredoxin</fullName>
    </submittedName>
</protein>
<keyword evidence="5" id="KW-0472">Membrane</keyword>
<evidence type="ECO:0000313" key="7">
    <source>
        <dbReference type="EMBL" id="MBB5330204.1"/>
    </source>
</evidence>
<evidence type="ECO:0000256" key="4">
    <source>
        <dbReference type="ARBA" id="ARBA00023284"/>
    </source>
</evidence>
<organism evidence="7 8">
    <name type="scientific">Tunturiibacter gelidiferens</name>
    <dbReference type="NCBI Taxonomy" id="3069689"/>
    <lineage>
        <taxon>Bacteria</taxon>
        <taxon>Pseudomonadati</taxon>
        <taxon>Acidobacteriota</taxon>
        <taxon>Terriglobia</taxon>
        <taxon>Terriglobales</taxon>
        <taxon>Acidobacteriaceae</taxon>
        <taxon>Tunturiibacter</taxon>
    </lineage>
</organism>
<dbReference type="GO" id="GO:0017004">
    <property type="term" value="P:cytochrome complex assembly"/>
    <property type="evidence" value="ECO:0007669"/>
    <property type="project" value="UniProtKB-KW"/>
</dbReference>
<dbReference type="InterPro" id="IPR013766">
    <property type="entry name" value="Thioredoxin_domain"/>
</dbReference>
<dbReference type="Proteomes" id="UP000535182">
    <property type="component" value="Unassembled WGS sequence"/>
</dbReference>
<dbReference type="Pfam" id="PF00578">
    <property type="entry name" value="AhpC-TSA"/>
    <property type="match status" value="1"/>
</dbReference>
<proteinExistence type="predicted"/>
<evidence type="ECO:0000313" key="8">
    <source>
        <dbReference type="Proteomes" id="UP000535182"/>
    </source>
</evidence>
<dbReference type="PROSITE" id="PS00194">
    <property type="entry name" value="THIOREDOXIN_1"/>
    <property type="match status" value="1"/>
</dbReference>
<comment type="caution">
    <text evidence="7">The sequence shown here is derived from an EMBL/GenBank/DDBJ whole genome shotgun (WGS) entry which is preliminary data.</text>
</comment>
<dbReference type="GO" id="GO:0016491">
    <property type="term" value="F:oxidoreductase activity"/>
    <property type="evidence" value="ECO:0007669"/>
    <property type="project" value="InterPro"/>
</dbReference>
<dbReference type="InterPro" id="IPR050553">
    <property type="entry name" value="Thioredoxin_ResA/DsbE_sf"/>
</dbReference>
<comment type="subcellular location">
    <subcellularLocation>
        <location evidence="1">Cell envelope</location>
    </subcellularLocation>
</comment>
<feature type="transmembrane region" description="Helical" evidence="5">
    <location>
        <begin position="6"/>
        <end position="23"/>
    </location>
</feature>
<dbReference type="CDD" id="cd02966">
    <property type="entry name" value="TlpA_like_family"/>
    <property type="match status" value="1"/>
</dbReference>
<gene>
    <name evidence="7" type="ORF">HDF14_003837</name>
</gene>
<evidence type="ECO:0000256" key="3">
    <source>
        <dbReference type="ARBA" id="ARBA00023157"/>
    </source>
</evidence>
<name>A0A9X0U576_9BACT</name>
<dbReference type="EMBL" id="JACHEB010000009">
    <property type="protein sequence ID" value="MBB5330204.1"/>
    <property type="molecule type" value="Genomic_DNA"/>
</dbReference>
<dbReference type="InterPro" id="IPR036249">
    <property type="entry name" value="Thioredoxin-like_sf"/>
</dbReference>
<evidence type="ECO:0000259" key="6">
    <source>
        <dbReference type="PROSITE" id="PS51352"/>
    </source>
</evidence>
<accession>A0A9X0U576</accession>
<reference evidence="7 8" key="1">
    <citation type="submission" date="2020-08" db="EMBL/GenBank/DDBJ databases">
        <title>Genomic Encyclopedia of Type Strains, Phase IV (KMG-V): Genome sequencing to study the core and pangenomes of soil and plant-associated prokaryotes.</title>
        <authorList>
            <person name="Whitman W."/>
        </authorList>
    </citation>
    <scope>NUCLEOTIDE SEQUENCE [LARGE SCALE GENOMIC DNA]</scope>
    <source>
        <strain evidence="7 8">X5P2</strain>
    </source>
</reference>
<dbReference type="InterPro" id="IPR017937">
    <property type="entry name" value="Thioredoxin_CS"/>
</dbReference>